<feature type="signal peptide" evidence="1">
    <location>
        <begin position="1"/>
        <end position="19"/>
    </location>
</feature>
<gene>
    <name evidence="2" type="ORF">GCM10011501_10420</name>
</gene>
<reference evidence="3" key="1">
    <citation type="journal article" date="2019" name="Int. J. Syst. Evol. Microbiol.">
        <title>The Global Catalogue of Microorganisms (GCM) 10K type strain sequencing project: providing services to taxonomists for standard genome sequencing and annotation.</title>
        <authorList>
            <consortium name="The Broad Institute Genomics Platform"/>
            <consortium name="The Broad Institute Genome Sequencing Center for Infectious Disease"/>
            <person name="Wu L."/>
            <person name="Ma J."/>
        </authorList>
    </citation>
    <scope>NUCLEOTIDE SEQUENCE [LARGE SCALE GENOMIC DNA]</scope>
    <source>
        <strain evidence="3">CGMCC 1.15922</strain>
    </source>
</reference>
<protein>
    <submittedName>
        <fullName evidence="2">Uncharacterized protein</fullName>
    </submittedName>
</protein>
<keyword evidence="1" id="KW-0732">Signal</keyword>
<evidence type="ECO:0000256" key="1">
    <source>
        <dbReference type="SAM" id="SignalP"/>
    </source>
</evidence>
<feature type="chain" id="PRO_5046377544" evidence="1">
    <location>
        <begin position="20"/>
        <end position="155"/>
    </location>
</feature>
<evidence type="ECO:0000313" key="2">
    <source>
        <dbReference type="EMBL" id="GHE83723.1"/>
    </source>
</evidence>
<proteinExistence type="predicted"/>
<organism evidence="2 3">
    <name type="scientific">Thalassotalea profundi</name>
    <dbReference type="NCBI Taxonomy" id="2036687"/>
    <lineage>
        <taxon>Bacteria</taxon>
        <taxon>Pseudomonadati</taxon>
        <taxon>Pseudomonadota</taxon>
        <taxon>Gammaproteobacteria</taxon>
        <taxon>Alteromonadales</taxon>
        <taxon>Colwelliaceae</taxon>
        <taxon>Thalassotalea</taxon>
    </lineage>
</organism>
<dbReference type="RefSeq" id="WP_189377053.1">
    <property type="nucleotide sequence ID" value="NZ_BNAH01000003.1"/>
</dbReference>
<dbReference type="Proteomes" id="UP000626370">
    <property type="component" value="Unassembled WGS sequence"/>
</dbReference>
<evidence type="ECO:0000313" key="3">
    <source>
        <dbReference type="Proteomes" id="UP000626370"/>
    </source>
</evidence>
<dbReference type="EMBL" id="BNAH01000003">
    <property type="protein sequence ID" value="GHE83723.1"/>
    <property type="molecule type" value="Genomic_DNA"/>
</dbReference>
<accession>A0ABQ3IK43</accession>
<sequence>MKYIIFLLSTLLFTTYSYAENKACVDGKMSINEWINLDGTYSDYNTPAVISNGNICFIKPLTGENVQSSYEIISFITSQLTKNNQRSIPASQLPSFLSSITDKYNVYLVHPCRMLLKPTSECENSDEVILGFVTKSQNNPLESSFAVISTDQFIE</sequence>
<keyword evidence="3" id="KW-1185">Reference proteome</keyword>
<name>A0ABQ3IK43_9GAMM</name>
<comment type="caution">
    <text evidence="2">The sequence shown here is derived from an EMBL/GenBank/DDBJ whole genome shotgun (WGS) entry which is preliminary data.</text>
</comment>